<evidence type="ECO:0000313" key="4">
    <source>
        <dbReference type="Proteomes" id="UP000594042"/>
    </source>
</evidence>
<keyword evidence="1" id="KW-0732">Signal</keyword>
<proteinExistence type="predicted"/>
<organism evidence="3 4">
    <name type="scientific">Coprobacter secundus subsp. similis</name>
    <dbReference type="NCBI Taxonomy" id="2751153"/>
    <lineage>
        <taxon>Bacteria</taxon>
        <taxon>Pseudomonadati</taxon>
        <taxon>Bacteroidota</taxon>
        <taxon>Bacteroidia</taxon>
        <taxon>Bacteroidales</taxon>
        <taxon>Barnesiellaceae</taxon>
        <taxon>Coprobacter</taxon>
    </lineage>
</organism>
<evidence type="ECO:0000259" key="2">
    <source>
        <dbReference type="Pfam" id="PF13568"/>
    </source>
</evidence>
<gene>
    <name evidence="3" type="ORF">Cop2CBH44_08140</name>
</gene>
<protein>
    <recommendedName>
        <fullName evidence="2">Outer membrane protein beta-barrel domain-containing protein</fullName>
    </recommendedName>
</protein>
<name>A0A7G1HVB3_9BACT</name>
<dbReference type="InterPro" id="IPR025665">
    <property type="entry name" value="Beta-barrel_OMP_2"/>
</dbReference>
<dbReference type="EMBL" id="AP023322">
    <property type="protein sequence ID" value="BCI62461.1"/>
    <property type="molecule type" value="Genomic_DNA"/>
</dbReference>
<reference evidence="4" key="1">
    <citation type="submission" date="2020-07" db="EMBL/GenBank/DDBJ databases">
        <title>Complete genome sequencing of Coprobacter sp. strain 2CBH44.</title>
        <authorList>
            <person name="Sakamoto M."/>
            <person name="Murakami T."/>
            <person name="Mori H."/>
        </authorList>
    </citation>
    <scope>NUCLEOTIDE SEQUENCE [LARGE SCALE GENOMIC DNA]</scope>
    <source>
        <strain evidence="4">2CBH44</strain>
    </source>
</reference>
<evidence type="ECO:0000313" key="3">
    <source>
        <dbReference type="EMBL" id="BCI62461.1"/>
    </source>
</evidence>
<dbReference type="RefSeq" id="WP_021930446.1">
    <property type="nucleotide sequence ID" value="NZ_AP023322.1"/>
</dbReference>
<feature type="domain" description="Outer membrane protein beta-barrel" evidence="2">
    <location>
        <begin position="28"/>
        <end position="198"/>
    </location>
</feature>
<evidence type="ECO:0000256" key="1">
    <source>
        <dbReference type="SAM" id="SignalP"/>
    </source>
</evidence>
<feature type="chain" id="PRO_5028970879" description="Outer membrane protein beta-barrel domain-containing protein" evidence="1">
    <location>
        <begin position="23"/>
        <end position="225"/>
    </location>
</feature>
<dbReference type="Pfam" id="PF13568">
    <property type="entry name" value="OMP_b-brl_2"/>
    <property type="match status" value="1"/>
</dbReference>
<dbReference type="AlphaFoldDB" id="A0A7G1HVB3"/>
<dbReference type="Proteomes" id="UP000594042">
    <property type="component" value="Chromosome"/>
</dbReference>
<dbReference type="KEGG" id="copr:Cop2CBH44_08140"/>
<sequence length="225" mass="26126">MKNNIIGLFLLLCTLNIQSVSAQRHYRPEISVGVKFGTNLSNTTFQPKVQEGLLLGYMGGLSFRYIEEKHFGFIVEANFSQQGWKEDFENEPYQFSRKMNYIQIPFMSHIFFGNKFFRGFVNLGPQVGFFISDSYKSNFDINNPPTFTSSNRETQQYTMPIANKVDYGITAGAGLEFRILRSSFLLESRYYFGLGDFFKNRKKDYFATSSNKNILIALSYMFRIR</sequence>
<feature type="signal peptide" evidence="1">
    <location>
        <begin position="1"/>
        <end position="22"/>
    </location>
</feature>
<accession>A0A7G1HVB3</accession>
<keyword evidence="4" id="KW-1185">Reference proteome</keyword>